<feature type="chain" id="PRO_5017218071" description="Lipoprotein" evidence="1">
    <location>
        <begin position="22"/>
        <end position="122"/>
    </location>
</feature>
<dbReference type="EMBL" id="QYYH01000103">
    <property type="protein sequence ID" value="RJY10514.1"/>
    <property type="molecule type" value="Genomic_DNA"/>
</dbReference>
<sequence>MKLAHYLLLSIAFMFSALSSACVVNKSRYSDTVKVHDEGYGNFLISMPTQVDSLPLKSVYVNVKEKEKDKNKFSVQGKLDVTTQKDRGYVHIRNSRSDTLEISVTVWHQAGKNCPIITVVQI</sequence>
<keyword evidence="1" id="KW-0732">Signal</keyword>
<evidence type="ECO:0000313" key="2">
    <source>
        <dbReference type="EMBL" id="RJY10514.1"/>
    </source>
</evidence>
<dbReference type="PROSITE" id="PS51257">
    <property type="entry name" value="PROKAR_LIPOPROTEIN"/>
    <property type="match status" value="1"/>
</dbReference>
<dbReference type="AlphaFoldDB" id="A0A3A6TK06"/>
<evidence type="ECO:0008006" key="4">
    <source>
        <dbReference type="Google" id="ProtNLM"/>
    </source>
</evidence>
<evidence type="ECO:0000313" key="3">
    <source>
        <dbReference type="Proteomes" id="UP000273022"/>
    </source>
</evidence>
<feature type="signal peptide" evidence="1">
    <location>
        <begin position="1"/>
        <end position="21"/>
    </location>
</feature>
<organism evidence="2 3">
    <name type="scientific">Parashewanella spongiae</name>
    <dbReference type="NCBI Taxonomy" id="342950"/>
    <lineage>
        <taxon>Bacteria</taxon>
        <taxon>Pseudomonadati</taxon>
        <taxon>Pseudomonadota</taxon>
        <taxon>Gammaproteobacteria</taxon>
        <taxon>Alteromonadales</taxon>
        <taxon>Shewanellaceae</taxon>
        <taxon>Parashewanella</taxon>
    </lineage>
</organism>
<evidence type="ECO:0000256" key="1">
    <source>
        <dbReference type="SAM" id="SignalP"/>
    </source>
</evidence>
<accession>A0A3A6TK06</accession>
<dbReference type="RefSeq" id="WP_121854372.1">
    <property type="nucleotide sequence ID" value="NZ_CP037952.1"/>
</dbReference>
<gene>
    <name evidence="2" type="ORF">D5R81_14595</name>
</gene>
<reference evidence="2 3" key="1">
    <citation type="submission" date="2018-09" db="EMBL/GenBank/DDBJ databases">
        <title>Phylogeny of the Shewanellaceae, and recommendation for two new genera, Pseudoshewanella and Parashewanella.</title>
        <authorList>
            <person name="Wang G."/>
        </authorList>
    </citation>
    <scope>NUCLEOTIDE SEQUENCE [LARGE SCALE GENOMIC DNA]</scope>
    <source>
        <strain evidence="2 3">KCTC 22492</strain>
    </source>
</reference>
<keyword evidence="3" id="KW-1185">Reference proteome</keyword>
<name>A0A3A6TK06_9GAMM</name>
<comment type="caution">
    <text evidence="2">The sequence shown here is derived from an EMBL/GenBank/DDBJ whole genome shotgun (WGS) entry which is preliminary data.</text>
</comment>
<protein>
    <recommendedName>
        <fullName evidence="4">Lipoprotein</fullName>
    </recommendedName>
</protein>
<dbReference type="Proteomes" id="UP000273022">
    <property type="component" value="Unassembled WGS sequence"/>
</dbReference>
<proteinExistence type="predicted"/>